<protein>
    <submittedName>
        <fullName evidence="1">Uncharacterized protein</fullName>
    </submittedName>
</protein>
<accession>A0A081D8Y9</accession>
<dbReference type="AlphaFoldDB" id="A0A081D8Y9"/>
<dbReference type="Proteomes" id="UP000028980">
    <property type="component" value="Unassembled WGS sequence"/>
</dbReference>
<proteinExistence type="predicted"/>
<name>A0A081D8Y9_NONUL</name>
<sequence length="40" mass="4328">MYADGTKQVTPSATGVEPTNGTALYITNNIRGFLFQCAEF</sequence>
<evidence type="ECO:0000313" key="1">
    <source>
        <dbReference type="EMBL" id="GAK75385.1"/>
    </source>
</evidence>
<reference evidence="1 2" key="1">
    <citation type="journal article" date="2014" name="Genome Announc.">
        <title>Draft Genome Sequences of Marine Flavobacterium Nonlabens Strains NR17, NR24, NR27, NR32, NR33, and Ara13.</title>
        <authorList>
            <person name="Nakanishi M."/>
            <person name="Meirelles P."/>
            <person name="Suzuki R."/>
            <person name="Takatani N."/>
            <person name="Mino S."/>
            <person name="Suda W."/>
            <person name="Oshima K."/>
            <person name="Hattori M."/>
            <person name="Ohkuma M."/>
            <person name="Hosokawa M."/>
            <person name="Miyashita K."/>
            <person name="Thompson F.L."/>
            <person name="Niwa A."/>
            <person name="Sawabe T."/>
            <person name="Sawabe T."/>
        </authorList>
    </citation>
    <scope>NUCLEOTIDE SEQUENCE [LARGE SCALE GENOMIC DNA]</scope>
    <source>
        <strain evidence="2">JCM19296</strain>
    </source>
</reference>
<dbReference type="EMBL" id="BBLG01000001">
    <property type="protein sequence ID" value="GAK75385.1"/>
    <property type="molecule type" value="Genomic_DNA"/>
</dbReference>
<comment type="caution">
    <text evidence="1">The sequence shown here is derived from an EMBL/GenBank/DDBJ whole genome shotgun (WGS) entry which is preliminary data.</text>
</comment>
<gene>
    <name evidence="1" type="ORF">JCM19296_963</name>
</gene>
<organism evidence="1 2">
    <name type="scientific">Nonlabens ulvanivorans</name>
    <name type="common">Persicivirga ulvanivorans</name>
    <dbReference type="NCBI Taxonomy" id="906888"/>
    <lineage>
        <taxon>Bacteria</taxon>
        <taxon>Pseudomonadati</taxon>
        <taxon>Bacteroidota</taxon>
        <taxon>Flavobacteriia</taxon>
        <taxon>Flavobacteriales</taxon>
        <taxon>Flavobacteriaceae</taxon>
        <taxon>Nonlabens</taxon>
    </lineage>
</organism>
<evidence type="ECO:0000313" key="2">
    <source>
        <dbReference type="Proteomes" id="UP000028980"/>
    </source>
</evidence>